<dbReference type="InterPro" id="IPR036908">
    <property type="entry name" value="RlpA-like_sf"/>
</dbReference>
<dbReference type="PROSITE" id="PS51257">
    <property type="entry name" value="PROKAR_LIPOPROTEIN"/>
    <property type="match status" value="1"/>
</dbReference>
<feature type="signal peptide" evidence="5">
    <location>
        <begin position="1"/>
        <end position="26"/>
    </location>
</feature>
<accession>A0ABP9FHR1</accession>
<comment type="subcellular location">
    <subcellularLocation>
        <location evidence="3">Cell membrane</location>
        <topology evidence="3">Lipid-anchor</topology>
    </subcellularLocation>
</comment>
<dbReference type="InterPro" id="IPR009009">
    <property type="entry name" value="RlpA-like_DPBB"/>
</dbReference>
<feature type="domain" description="RlpA-like protein double-psi beta-barrel" evidence="6">
    <location>
        <begin position="40"/>
        <end position="129"/>
    </location>
</feature>
<feature type="chain" id="PRO_5047516801" description="Endolytic peptidoglycan transglycosylase RlpA" evidence="5">
    <location>
        <begin position="27"/>
        <end position="133"/>
    </location>
</feature>
<sequence length="133" mass="14562">MSRTFHRWVKLLFCLMLSFGFTGCSSMSSGAQSGAVGYSQTGIASFYADKYQGRLTANGERFDQNGDTAAHKTLPFGTRVRVTNVATGQSVVVRINDRGPFVRGRIIDLTRKNFGQLGLHSAGLIKVRIEVVK</sequence>
<keyword evidence="3" id="KW-0472">Membrane</keyword>
<evidence type="ECO:0000256" key="5">
    <source>
        <dbReference type="SAM" id="SignalP"/>
    </source>
</evidence>
<keyword evidence="8" id="KW-1185">Reference proteome</keyword>
<dbReference type="Pfam" id="PF03330">
    <property type="entry name" value="DPBB_1"/>
    <property type="match status" value="1"/>
</dbReference>
<comment type="caution">
    <text evidence="7">The sequence shown here is derived from an EMBL/GenBank/DDBJ whole genome shotgun (WGS) entry which is preliminary data.</text>
</comment>
<dbReference type="EC" id="4.2.2.-" evidence="3"/>
<keyword evidence="3" id="KW-0449">Lipoprotein</keyword>
<keyword evidence="1 3" id="KW-0456">Lyase</keyword>
<comment type="function">
    <text evidence="3">Lytic transglycosylase with a strong preference for naked glycan strands that lack stem peptides.</text>
</comment>
<keyword evidence="3" id="KW-1003">Cell membrane</keyword>
<evidence type="ECO:0000256" key="1">
    <source>
        <dbReference type="ARBA" id="ARBA00023239"/>
    </source>
</evidence>
<evidence type="ECO:0000313" key="7">
    <source>
        <dbReference type="EMBL" id="GAA4902621.1"/>
    </source>
</evidence>
<dbReference type="Proteomes" id="UP001499988">
    <property type="component" value="Unassembled WGS sequence"/>
</dbReference>
<dbReference type="CDD" id="cd22268">
    <property type="entry name" value="DPBB_RlpA-like"/>
    <property type="match status" value="1"/>
</dbReference>
<proteinExistence type="inferred from homology"/>
<evidence type="ECO:0000259" key="6">
    <source>
        <dbReference type="Pfam" id="PF03330"/>
    </source>
</evidence>
<dbReference type="PANTHER" id="PTHR34183:SF8">
    <property type="entry name" value="ENDOLYTIC PEPTIDOGLYCAN TRANSGLYCOSYLASE RLPA-RELATED"/>
    <property type="match status" value="1"/>
</dbReference>
<evidence type="ECO:0000256" key="4">
    <source>
        <dbReference type="RuleBase" id="RU003495"/>
    </source>
</evidence>
<organism evidence="7 8">
    <name type="scientific">Ferrimonas pelagia</name>
    <dbReference type="NCBI Taxonomy" id="1177826"/>
    <lineage>
        <taxon>Bacteria</taxon>
        <taxon>Pseudomonadati</taxon>
        <taxon>Pseudomonadota</taxon>
        <taxon>Gammaproteobacteria</taxon>
        <taxon>Alteromonadales</taxon>
        <taxon>Ferrimonadaceae</taxon>
        <taxon>Ferrimonas</taxon>
    </lineage>
</organism>
<protein>
    <recommendedName>
        <fullName evidence="3">Endolytic peptidoglycan transglycosylase RlpA</fullName>
        <ecNumber evidence="3">4.2.2.-</ecNumber>
    </recommendedName>
</protein>
<dbReference type="HAMAP" id="MF_02071">
    <property type="entry name" value="RlpA"/>
    <property type="match status" value="1"/>
</dbReference>
<evidence type="ECO:0000313" key="8">
    <source>
        <dbReference type="Proteomes" id="UP001499988"/>
    </source>
</evidence>
<dbReference type="RefSeq" id="WP_345337382.1">
    <property type="nucleotide sequence ID" value="NZ_BAABJZ010000106.1"/>
</dbReference>
<comment type="similarity">
    <text evidence="3 4">Belongs to the RlpA family.</text>
</comment>
<gene>
    <name evidence="3" type="primary">rlpA</name>
    <name evidence="7" type="ORF">GCM10023333_40920</name>
</gene>
<dbReference type="Gene3D" id="2.40.40.10">
    <property type="entry name" value="RlpA-like domain"/>
    <property type="match status" value="1"/>
</dbReference>
<keyword evidence="2 3" id="KW-0961">Cell wall biogenesis/degradation</keyword>
<keyword evidence="5" id="KW-0732">Signal</keyword>
<evidence type="ECO:0000256" key="3">
    <source>
        <dbReference type="HAMAP-Rule" id="MF_02071"/>
    </source>
</evidence>
<dbReference type="NCBIfam" id="TIGR00413">
    <property type="entry name" value="rlpA"/>
    <property type="match status" value="1"/>
</dbReference>
<dbReference type="SUPFAM" id="SSF50685">
    <property type="entry name" value="Barwin-like endoglucanases"/>
    <property type="match status" value="1"/>
</dbReference>
<dbReference type="PANTHER" id="PTHR34183">
    <property type="entry name" value="ENDOLYTIC PEPTIDOGLYCAN TRANSGLYCOSYLASE RLPA"/>
    <property type="match status" value="1"/>
</dbReference>
<keyword evidence="3" id="KW-0564">Palmitate</keyword>
<name>A0ABP9FHR1_9GAMM</name>
<dbReference type="InterPro" id="IPR012997">
    <property type="entry name" value="RplA"/>
</dbReference>
<dbReference type="InterPro" id="IPR034718">
    <property type="entry name" value="RlpA"/>
</dbReference>
<evidence type="ECO:0000256" key="2">
    <source>
        <dbReference type="ARBA" id="ARBA00023316"/>
    </source>
</evidence>
<reference evidence="8" key="1">
    <citation type="journal article" date="2019" name="Int. J. Syst. Evol. Microbiol.">
        <title>The Global Catalogue of Microorganisms (GCM) 10K type strain sequencing project: providing services to taxonomists for standard genome sequencing and annotation.</title>
        <authorList>
            <consortium name="The Broad Institute Genomics Platform"/>
            <consortium name="The Broad Institute Genome Sequencing Center for Infectious Disease"/>
            <person name="Wu L."/>
            <person name="Ma J."/>
        </authorList>
    </citation>
    <scope>NUCLEOTIDE SEQUENCE [LARGE SCALE GENOMIC DNA]</scope>
    <source>
        <strain evidence="8">JCM 18401</strain>
    </source>
</reference>
<dbReference type="EMBL" id="BAABJZ010000106">
    <property type="protein sequence ID" value="GAA4902621.1"/>
    <property type="molecule type" value="Genomic_DNA"/>
</dbReference>